<keyword evidence="3" id="KW-1185">Reference proteome</keyword>
<reference evidence="3" key="1">
    <citation type="journal article" date="2010" name="Science">
        <title>Signatures of adaptation to obligate biotrophy in the Hyaloperonospora arabidopsidis genome.</title>
        <authorList>
            <person name="Baxter L."/>
            <person name="Tripathy S."/>
            <person name="Ishaque N."/>
            <person name="Boot N."/>
            <person name="Cabral A."/>
            <person name="Kemen E."/>
            <person name="Thines M."/>
            <person name="Ah-Fong A."/>
            <person name="Anderson R."/>
            <person name="Badejoko W."/>
            <person name="Bittner-Eddy P."/>
            <person name="Boore J.L."/>
            <person name="Chibucos M.C."/>
            <person name="Coates M."/>
            <person name="Dehal P."/>
            <person name="Delehaunty K."/>
            <person name="Dong S."/>
            <person name="Downton P."/>
            <person name="Dumas B."/>
            <person name="Fabro G."/>
            <person name="Fronick C."/>
            <person name="Fuerstenberg S.I."/>
            <person name="Fulton L."/>
            <person name="Gaulin E."/>
            <person name="Govers F."/>
            <person name="Hughes L."/>
            <person name="Humphray S."/>
            <person name="Jiang R.H."/>
            <person name="Judelson H."/>
            <person name="Kamoun S."/>
            <person name="Kyung K."/>
            <person name="Meijer H."/>
            <person name="Minx P."/>
            <person name="Morris P."/>
            <person name="Nelson J."/>
            <person name="Phuntumart V."/>
            <person name="Qutob D."/>
            <person name="Rehmany A."/>
            <person name="Rougon-Cardoso A."/>
            <person name="Ryden P."/>
            <person name="Torto-Alalibo T."/>
            <person name="Studholme D."/>
            <person name="Wang Y."/>
            <person name="Win J."/>
            <person name="Wood J."/>
            <person name="Clifton S.W."/>
            <person name="Rogers J."/>
            <person name="Van den Ackerveken G."/>
            <person name="Jones J.D."/>
            <person name="McDowell J.M."/>
            <person name="Beynon J."/>
            <person name="Tyler B.M."/>
        </authorList>
    </citation>
    <scope>NUCLEOTIDE SEQUENCE [LARGE SCALE GENOMIC DNA]</scope>
    <source>
        <strain evidence="3">Emoy2</strain>
    </source>
</reference>
<reference evidence="2" key="2">
    <citation type="submission" date="2015-06" db="UniProtKB">
        <authorList>
            <consortium name="EnsemblProtists"/>
        </authorList>
    </citation>
    <scope>IDENTIFICATION</scope>
    <source>
        <strain evidence="2">Emoy2</strain>
    </source>
</reference>
<dbReference type="Pfam" id="PF24626">
    <property type="entry name" value="SH3_Tf2-1"/>
    <property type="match status" value="1"/>
</dbReference>
<dbReference type="AlphaFoldDB" id="M4C6Q1"/>
<dbReference type="Proteomes" id="UP000011713">
    <property type="component" value="Unassembled WGS sequence"/>
</dbReference>
<dbReference type="STRING" id="559515.M4C6Q1"/>
<dbReference type="EMBL" id="ABWE02001748">
    <property type="status" value="NOT_ANNOTATED_CDS"/>
    <property type="molecule type" value="Genomic_DNA"/>
</dbReference>
<dbReference type="HOGENOM" id="CLU_1126321_0_0_1"/>
<dbReference type="EnsemblProtists" id="HpaT814788">
    <property type="protein sequence ID" value="HpaP814788"/>
    <property type="gene ID" value="HpaG814788"/>
</dbReference>
<dbReference type="eggNOG" id="ENOG502SBNM">
    <property type="taxonomic scope" value="Eukaryota"/>
</dbReference>
<organism evidence="2 3">
    <name type="scientific">Hyaloperonospora arabidopsidis (strain Emoy2)</name>
    <name type="common">Downy mildew agent</name>
    <name type="synonym">Peronospora arabidopsidis</name>
    <dbReference type="NCBI Taxonomy" id="559515"/>
    <lineage>
        <taxon>Eukaryota</taxon>
        <taxon>Sar</taxon>
        <taxon>Stramenopiles</taxon>
        <taxon>Oomycota</taxon>
        <taxon>Peronosporomycetes</taxon>
        <taxon>Peronosporales</taxon>
        <taxon>Peronosporaceae</taxon>
        <taxon>Hyaloperonospora</taxon>
    </lineage>
</organism>
<dbReference type="InterPro" id="IPR056924">
    <property type="entry name" value="SH3_Tf2-1"/>
</dbReference>
<evidence type="ECO:0000313" key="2">
    <source>
        <dbReference type="EnsemblProtists" id="HpaP814788"/>
    </source>
</evidence>
<protein>
    <recommendedName>
        <fullName evidence="1">Tf2-1-like SH3-like domain-containing protein</fullName>
    </recommendedName>
</protein>
<evidence type="ECO:0000259" key="1">
    <source>
        <dbReference type="Pfam" id="PF24626"/>
    </source>
</evidence>
<accession>M4C6Q1</accession>
<dbReference type="VEuPathDB" id="FungiDB:HpaG814788"/>
<name>M4C6Q1_HYAAE</name>
<proteinExistence type="predicted"/>
<dbReference type="InParanoid" id="M4C6Q1"/>
<feature type="domain" description="Tf2-1-like SH3-like" evidence="1">
    <location>
        <begin position="26"/>
        <end position="89"/>
    </location>
</feature>
<sequence>MAADQDLQKENSDRHGRRNTQVFKIGDLVLLNALNLPIHAVSAVGSTKLRPRFVGPFMVIGVHDNAYTLNLPSAMATHPTFYVGMLKAYLDSSAGIETDTTCGSSSGEVRQSMAPLERFSEPEEQVALEDKQDTPRDTQIVPKRVKEPGLSLQASLEALHTVHQGHRPSTLIIQRFLHLQRLDLPVQLFQATPFAVLEILTLSQTTIIRMVMVVEILDAVLQLRQLVSARCQTILAMVQGTLKGV</sequence>
<evidence type="ECO:0000313" key="3">
    <source>
        <dbReference type="Proteomes" id="UP000011713"/>
    </source>
</evidence>